<evidence type="ECO:0008006" key="4">
    <source>
        <dbReference type="Google" id="ProtNLM"/>
    </source>
</evidence>
<evidence type="ECO:0000313" key="2">
    <source>
        <dbReference type="EMBL" id="SEK25399.1"/>
    </source>
</evidence>
<gene>
    <name evidence="2" type="ORF">SAMN04488526_0112</name>
</gene>
<dbReference type="InterPro" id="IPR011990">
    <property type="entry name" value="TPR-like_helical_dom_sf"/>
</dbReference>
<dbReference type="AlphaFoldDB" id="A0A1H7FHE8"/>
<dbReference type="RefSeq" id="WP_092758777.1">
    <property type="nucleotide sequence ID" value="NZ_FNZQ01000001.1"/>
</dbReference>
<name>A0A1H7FHE8_9RHOB</name>
<protein>
    <recommendedName>
        <fullName evidence="4">Tetratricopeptide repeat-containing protein</fullName>
    </recommendedName>
</protein>
<keyword evidence="3" id="KW-1185">Reference proteome</keyword>
<evidence type="ECO:0000256" key="1">
    <source>
        <dbReference type="SAM" id="Phobius"/>
    </source>
</evidence>
<organism evidence="2 3">
    <name type="scientific">Jannaschia helgolandensis</name>
    <dbReference type="NCBI Taxonomy" id="188906"/>
    <lineage>
        <taxon>Bacteria</taxon>
        <taxon>Pseudomonadati</taxon>
        <taxon>Pseudomonadota</taxon>
        <taxon>Alphaproteobacteria</taxon>
        <taxon>Rhodobacterales</taxon>
        <taxon>Roseobacteraceae</taxon>
        <taxon>Jannaschia</taxon>
    </lineage>
</organism>
<keyword evidence="1" id="KW-0472">Membrane</keyword>
<accession>A0A1H7FHE8</accession>
<reference evidence="2 3" key="1">
    <citation type="submission" date="2016-10" db="EMBL/GenBank/DDBJ databases">
        <authorList>
            <person name="de Groot N.N."/>
        </authorList>
    </citation>
    <scope>NUCLEOTIDE SEQUENCE [LARGE SCALE GENOMIC DNA]</scope>
    <source>
        <strain evidence="2 3">DSM 14858</strain>
    </source>
</reference>
<sequence>MRLEAMRDYAIVSVVVGVIAVGGIVALRPDPAIKFEADLSRMEPEVALKELRQAEGKIVFHDNLELVFGRLSLADGDLDGARRSFLRLLSQAGPSEDILETLAGIEVTAGDLSGAAVFLRQAYDAYPTPDRRVRLGGWYRSLRMAEAERALLLSVDPTKLSVWEAERLGRLLIAAGRVDSYERLLTSFAESDIQENLAFKRRLLEFLVEAGRPMEAVDVATRWAEGPKGSEALETSVRALIGRGAIDAAILLAREGFRVLPQDGYVVVAVFASSGHGGVARILQAEWLSTRDTLSEAEWAALSLLAESTGDMRGLQSALASERKLASPRATGQALMQLVRYRGAGALVPYRQLLSEEIFKEAPLVGAAWANWRGDQPATYRHLVAAAKYPLGEWDQLIWMSLLEGLRGSPLHRTLLTGVVDNPDLRYRLRESIIPLRPADLTEAGSEGQPG</sequence>
<keyword evidence="1" id="KW-1133">Transmembrane helix</keyword>
<dbReference type="EMBL" id="FNZQ01000001">
    <property type="protein sequence ID" value="SEK25399.1"/>
    <property type="molecule type" value="Genomic_DNA"/>
</dbReference>
<keyword evidence="1" id="KW-0812">Transmembrane</keyword>
<evidence type="ECO:0000313" key="3">
    <source>
        <dbReference type="Proteomes" id="UP000199283"/>
    </source>
</evidence>
<proteinExistence type="predicted"/>
<feature type="transmembrane region" description="Helical" evidence="1">
    <location>
        <begin position="9"/>
        <end position="27"/>
    </location>
</feature>
<dbReference type="Proteomes" id="UP000199283">
    <property type="component" value="Unassembled WGS sequence"/>
</dbReference>
<dbReference type="Gene3D" id="1.25.40.10">
    <property type="entry name" value="Tetratricopeptide repeat domain"/>
    <property type="match status" value="1"/>
</dbReference>
<dbReference type="OrthoDB" id="7768169at2"/>